<reference evidence="3" key="1">
    <citation type="submission" date="2016-10" db="EMBL/GenBank/DDBJ databases">
        <authorList>
            <person name="Varghese N."/>
            <person name="Submissions S."/>
        </authorList>
    </citation>
    <scope>NUCLEOTIDE SEQUENCE [LARGE SCALE GENOMIC DNA]</scope>
    <source>
        <strain evidence="3">DSM 44675</strain>
    </source>
</reference>
<evidence type="ECO:0000256" key="1">
    <source>
        <dbReference type="SAM" id="Phobius"/>
    </source>
</evidence>
<name>A0A1H7IZM3_9NOCA</name>
<dbReference type="Proteomes" id="UP000198677">
    <property type="component" value="Unassembled WGS sequence"/>
</dbReference>
<dbReference type="AlphaFoldDB" id="A0A1H7IZM3"/>
<protein>
    <submittedName>
        <fullName evidence="2">Uncharacterized protein</fullName>
    </submittedName>
</protein>
<proteinExistence type="predicted"/>
<gene>
    <name evidence="2" type="ORF">SAMN05444583_10346</name>
</gene>
<dbReference type="EMBL" id="FOAW01000003">
    <property type="protein sequence ID" value="SEK67961.1"/>
    <property type="molecule type" value="Genomic_DNA"/>
</dbReference>
<evidence type="ECO:0000313" key="3">
    <source>
        <dbReference type="Proteomes" id="UP000198677"/>
    </source>
</evidence>
<dbReference type="OrthoDB" id="4763900at2"/>
<organism evidence="2 3">
    <name type="scientific">Rhodococcus maanshanensis</name>
    <dbReference type="NCBI Taxonomy" id="183556"/>
    <lineage>
        <taxon>Bacteria</taxon>
        <taxon>Bacillati</taxon>
        <taxon>Actinomycetota</taxon>
        <taxon>Actinomycetes</taxon>
        <taxon>Mycobacteriales</taxon>
        <taxon>Nocardiaceae</taxon>
        <taxon>Rhodococcus</taxon>
    </lineage>
</organism>
<feature type="transmembrane region" description="Helical" evidence="1">
    <location>
        <begin position="36"/>
        <end position="59"/>
    </location>
</feature>
<dbReference type="RefSeq" id="WP_027501199.1">
    <property type="nucleotide sequence ID" value="NZ_FOAW01000003.1"/>
</dbReference>
<keyword evidence="1" id="KW-1133">Transmembrane helix</keyword>
<accession>A0A1H7IZM3</accession>
<sequence length="73" mass="7431">MSLNIFAGWVGFGGVLLTALTLGMFLVAAGSGHPGWAIVAGSALVLVITTAVVVVGGTIHHDHKLGRDTPHFP</sequence>
<evidence type="ECO:0000313" key="2">
    <source>
        <dbReference type="EMBL" id="SEK67961.1"/>
    </source>
</evidence>
<keyword evidence="1" id="KW-0472">Membrane</keyword>
<keyword evidence="1" id="KW-0812">Transmembrane</keyword>
<feature type="transmembrane region" description="Helical" evidence="1">
    <location>
        <begin position="6"/>
        <end position="29"/>
    </location>
</feature>
<keyword evidence="3" id="KW-1185">Reference proteome</keyword>